<feature type="compositionally biased region" description="Low complexity" evidence="1">
    <location>
        <begin position="590"/>
        <end position="602"/>
    </location>
</feature>
<feature type="compositionally biased region" description="Acidic residues" evidence="1">
    <location>
        <begin position="326"/>
        <end position="347"/>
    </location>
</feature>
<proteinExistence type="predicted"/>
<organism evidence="2 3">
    <name type="scientific">Cyclocybe aegerita</name>
    <name type="common">Black poplar mushroom</name>
    <name type="synonym">Agrocybe aegerita</name>
    <dbReference type="NCBI Taxonomy" id="1973307"/>
    <lineage>
        <taxon>Eukaryota</taxon>
        <taxon>Fungi</taxon>
        <taxon>Dikarya</taxon>
        <taxon>Basidiomycota</taxon>
        <taxon>Agaricomycotina</taxon>
        <taxon>Agaricomycetes</taxon>
        <taxon>Agaricomycetidae</taxon>
        <taxon>Agaricales</taxon>
        <taxon>Agaricineae</taxon>
        <taxon>Bolbitiaceae</taxon>
        <taxon>Cyclocybe</taxon>
    </lineage>
</organism>
<keyword evidence="3" id="KW-1185">Reference proteome</keyword>
<gene>
    <name evidence="2" type="ORF">AAE3_LOCUS7379</name>
</gene>
<name>A0A8S0XKP2_CYCAE</name>
<sequence>MPPRPSESSDASLFEEDFTLPISLATTMLKSHSRGPPTVAEQLSAPLDIMQYIATLLTTGDPDSTPGETKGSRVVAVTGRASADSIEALAVATRHPYPTQNFPVMDDISDEDVDSTLRAVKEWQGETPRPSFEEYSKTVFAMLNYFRANKRAPSTDFLRYVIRQCYPKIVSRMQLANVVWEEPPLTVIENYFKGDYSFNPSKPFPWKLRIRKGDSFMVDRLELCRSELDARTATYEVNANNVVDWVNELVAIYNDFTKYLSEPDERGTMKAKPALTRELADAALLDMLSLDAVMIRMGFLEHLLSDREPANELARKSVTYSGTADEQSDEEEFNEEDRPEEDEDESDGKDGARGGHPSSRRAVLQVCICLGDGRPLRHPLRAAHPLRAYLITMPSPGIGVNIGKARVQSAKTSLFESVPAKVRPSKRMLAEKWLEDRYSTCFRSSESEYDGGSGMPGLHAEAALMALSCYFKDPGVTVDSATRTWGLTPAQCRILFRVFSPPNPTVIGVGTRCCWCCWRLKTLLNDRKGPASGSGNEEVVMLGTHATIDPWCPPQIGIPLDILRKLENELEGMLVDAAERNLRVGRRSSSRSPGGSSGRDSPVPQWDYDPELDTKQG</sequence>
<reference evidence="2 3" key="1">
    <citation type="submission" date="2020-01" db="EMBL/GenBank/DDBJ databases">
        <authorList>
            <person name="Gupta K D."/>
        </authorList>
    </citation>
    <scope>NUCLEOTIDE SEQUENCE [LARGE SCALE GENOMIC DNA]</scope>
</reference>
<dbReference type="EMBL" id="CACVBS010000047">
    <property type="protein sequence ID" value="CAA7265123.1"/>
    <property type="molecule type" value="Genomic_DNA"/>
</dbReference>
<accession>A0A8S0XKP2</accession>
<protein>
    <submittedName>
        <fullName evidence="2">Uncharacterized protein</fullName>
    </submittedName>
</protein>
<dbReference type="Proteomes" id="UP000467700">
    <property type="component" value="Unassembled WGS sequence"/>
</dbReference>
<comment type="caution">
    <text evidence="2">The sequence shown here is derived from an EMBL/GenBank/DDBJ whole genome shotgun (WGS) entry which is preliminary data.</text>
</comment>
<evidence type="ECO:0000313" key="2">
    <source>
        <dbReference type="EMBL" id="CAA7265123.1"/>
    </source>
</evidence>
<dbReference type="AlphaFoldDB" id="A0A8S0XKP2"/>
<feature type="region of interest" description="Disordered" evidence="1">
    <location>
        <begin position="582"/>
        <end position="617"/>
    </location>
</feature>
<dbReference type="OrthoDB" id="3065631at2759"/>
<feature type="region of interest" description="Disordered" evidence="1">
    <location>
        <begin position="317"/>
        <end position="358"/>
    </location>
</feature>
<evidence type="ECO:0000313" key="3">
    <source>
        <dbReference type="Proteomes" id="UP000467700"/>
    </source>
</evidence>
<evidence type="ECO:0000256" key="1">
    <source>
        <dbReference type="SAM" id="MobiDB-lite"/>
    </source>
</evidence>